<name>A0A517PKG7_9PLAN</name>
<dbReference type="PRINTS" id="PR00081">
    <property type="entry name" value="GDHRDH"/>
</dbReference>
<evidence type="ECO:0000313" key="5">
    <source>
        <dbReference type="Proteomes" id="UP000320421"/>
    </source>
</evidence>
<evidence type="ECO:0000259" key="3">
    <source>
        <dbReference type="SMART" id="SM00822"/>
    </source>
</evidence>
<dbReference type="AlphaFoldDB" id="A0A517PKG7"/>
<dbReference type="InterPro" id="IPR020904">
    <property type="entry name" value="Sc_DH/Rdtase_CS"/>
</dbReference>
<dbReference type="FunFam" id="3.40.50.720:FF:000173">
    <property type="entry name" value="3-oxoacyl-[acyl-carrier protein] reductase"/>
    <property type="match status" value="1"/>
</dbReference>
<dbReference type="InterPro" id="IPR057326">
    <property type="entry name" value="KR_dom"/>
</dbReference>
<dbReference type="NCBIfam" id="NF005559">
    <property type="entry name" value="PRK07231.1"/>
    <property type="match status" value="1"/>
</dbReference>
<sequence>MSASTTHPQRFENRIALVTGGSRGIGRACCLRLAEEGARVAINYRQGKEDAEETLQQIRTVGGTGMLVQADVSSSEQVDRMVTEIEAEWGQVELLVNNSGIFSYEPHTELTEEAWRQMLEVNLTGTFLVTWRVREGMLQRNFGRIVNMSSLSGLMPRPMSIAYAVSKAGVVSFTQSTAVAWAGDNIRVNAIAPGLIDTEILSGVNQDDLDKIIQATPIPRMGKASEVASMVSFLLSEESSFTTGQTVVISGGRCMLP</sequence>
<dbReference type="EC" id="1.1.1.100" evidence="4"/>
<dbReference type="GO" id="GO:0004316">
    <property type="term" value="F:3-oxoacyl-[acyl-carrier-protein] reductase (NADPH) activity"/>
    <property type="evidence" value="ECO:0007669"/>
    <property type="project" value="UniProtKB-EC"/>
</dbReference>
<dbReference type="NCBIfam" id="NF009466">
    <property type="entry name" value="PRK12826.1-2"/>
    <property type="match status" value="1"/>
</dbReference>
<dbReference type="PRINTS" id="PR00080">
    <property type="entry name" value="SDRFAMILY"/>
</dbReference>
<proteinExistence type="inferred from homology"/>
<dbReference type="PANTHER" id="PTHR42760">
    <property type="entry name" value="SHORT-CHAIN DEHYDROGENASES/REDUCTASES FAMILY MEMBER"/>
    <property type="match status" value="1"/>
</dbReference>
<organism evidence="4 5">
    <name type="scientific">Gimesia chilikensis</name>
    <dbReference type="NCBI Taxonomy" id="2605989"/>
    <lineage>
        <taxon>Bacteria</taxon>
        <taxon>Pseudomonadati</taxon>
        <taxon>Planctomycetota</taxon>
        <taxon>Planctomycetia</taxon>
        <taxon>Planctomycetales</taxon>
        <taxon>Planctomycetaceae</taxon>
        <taxon>Gimesia</taxon>
    </lineage>
</organism>
<keyword evidence="5" id="KW-1185">Reference proteome</keyword>
<dbReference type="SMART" id="SM00822">
    <property type="entry name" value="PKS_KR"/>
    <property type="match status" value="1"/>
</dbReference>
<evidence type="ECO:0000313" key="4">
    <source>
        <dbReference type="EMBL" id="QDT19831.1"/>
    </source>
</evidence>
<dbReference type="EMBL" id="CP036266">
    <property type="protein sequence ID" value="QDT19831.1"/>
    <property type="molecule type" value="Genomic_DNA"/>
</dbReference>
<dbReference type="RefSeq" id="WP_145181756.1">
    <property type="nucleotide sequence ID" value="NZ_CP036266.1"/>
</dbReference>
<dbReference type="InterPro" id="IPR002347">
    <property type="entry name" value="SDR_fam"/>
</dbReference>
<keyword evidence="2 4" id="KW-0560">Oxidoreductase</keyword>
<gene>
    <name evidence="4" type="primary">fabG_5</name>
    <name evidence="4" type="ORF">HG66A1_15990</name>
</gene>
<dbReference type="Pfam" id="PF13561">
    <property type="entry name" value="adh_short_C2"/>
    <property type="match status" value="1"/>
</dbReference>
<evidence type="ECO:0000256" key="2">
    <source>
        <dbReference type="ARBA" id="ARBA00023002"/>
    </source>
</evidence>
<accession>A0A517PKG7</accession>
<feature type="domain" description="Ketoreductase" evidence="3">
    <location>
        <begin position="14"/>
        <end position="194"/>
    </location>
</feature>
<dbReference type="InterPro" id="IPR036291">
    <property type="entry name" value="NAD(P)-bd_dom_sf"/>
</dbReference>
<dbReference type="Proteomes" id="UP000320421">
    <property type="component" value="Chromosome"/>
</dbReference>
<dbReference type="PROSITE" id="PS00061">
    <property type="entry name" value="ADH_SHORT"/>
    <property type="match status" value="1"/>
</dbReference>
<dbReference type="Gene3D" id="3.40.50.720">
    <property type="entry name" value="NAD(P)-binding Rossmann-like Domain"/>
    <property type="match status" value="1"/>
</dbReference>
<dbReference type="OrthoDB" id="9803333at2"/>
<protein>
    <submittedName>
        <fullName evidence="4">3-oxoacyl-[acyl-carrier-protein] reductase FabG</fullName>
        <ecNumber evidence="4">1.1.1.100</ecNumber>
    </submittedName>
</protein>
<comment type="similarity">
    <text evidence="1">Belongs to the short-chain dehydrogenases/reductases (SDR) family.</text>
</comment>
<reference evidence="4 5" key="1">
    <citation type="submission" date="2019-02" db="EMBL/GenBank/DDBJ databases">
        <title>Deep-cultivation of Planctomycetes and their phenomic and genomic characterization uncovers novel biology.</title>
        <authorList>
            <person name="Wiegand S."/>
            <person name="Jogler M."/>
            <person name="Boedeker C."/>
            <person name="Pinto D."/>
            <person name="Vollmers J."/>
            <person name="Rivas-Marin E."/>
            <person name="Kohn T."/>
            <person name="Peeters S.H."/>
            <person name="Heuer A."/>
            <person name="Rast P."/>
            <person name="Oberbeckmann S."/>
            <person name="Bunk B."/>
            <person name="Jeske O."/>
            <person name="Meyerdierks A."/>
            <person name="Storesund J.E."/>
            <person name="Kallscheuer N."/>
            <person name="Luecker S."/>
            <person name="Lage O.M."/>
            <person name="Pohl T."/>
            <person name="Merkel B.J."/>
            <person name="Hornburger P."/>
            <person name="Mueller R.-W."/>
            <person name="Bruemmer F."/>
            <person name="Labrenz M."/>
            <person name="Spormann A.M."/>
            <person name="Op den Camp H."/>
            <person name="Overmann J."/>
            <person name="Amann R."/>
            <person name="Jetten M.S.M."/>
            <person name="Mascher T."/>
            <person name="Medema M.H."/>
            <person name="Devos D.P."/>
            <person name="Kaster A.-K."/>
            <person name="Ovreas L."/>
            <person name="Rohde M."/>
            <person name="Galperin M.Y."/>
            <person name="Jogler C."/>
        </authorList>
    </citation>
    <scope>NUCLEOTIDE SEQUENCE [LARGE SCALE GENOMIC DNA]</scope>
    <source>
        <strain evidence="4 5">HG66A1</strain>
    </source>
</reference>
<evidence type="ECO:0000256" key="1">
    <source>
        <dbReference type="ARBA" id="ARBA00006484"/>
    </source>
</evidence>
<dbReference type="SUPFAM" id="SSF51735">
    <property type="entry name" value="NAD(P)-binding Rossmann-fold domains"/>
    <property type="match status" value="1"/>
</dbReference>